<feature type="transmembrane region" description="Helical" evidence="8">
    <location>
        <begin position="21"/>
        <end position="41"/>
    </location>
</feature>
<keyword evidence="7 8" id="KW-0472">Membrane</keyword>
<feature type="transmembrane region" description="Helical" evidence="8">
    <location>
        <begin position="75"/>
        <end position="95"/>
    </location>
</feature>
<comment type="similarity">
    <text evidence="2">Belongs to the binding-protein-dependent transport system permease family. CysTW subfamily.</text>
</comment>
<evidence type="ECO:0000256" key="3">
    <source>
        <dbReference type="ARBA" id="ARBA00022448"/>
    </source>
</evidence>
<sequence length="289" mass="32226">MNQKSNFTRKTLPAIAMAGPVSLWMILFVALPMLYIIYISFMSRGVFGEVVYEFSLDSYKTLLDSTYFKVIIKSIRAAAISTILCLLIGYPFAYYIAKQPKEIASKLIMLIMIPFWTNSLMRLNSWLLLFQTSGPVNKFLQYIGFIESPLNLIYTDGLVMVGLITSMLPFAVLPMYSSIEKLSKSLLEASADLGASRITTFIKITLPLTFPGIISSIILVFIPSLGIYTVTDMLGGGKVLYIGNIIKNQFGAIRNWPLGAALSVLLIVITGLLIFIYTRFAKIEDMEVL</sequence>
<keyword evidence="11" id="KW-1185">Reference proteome</keyword>
<dbReference type="Pfam" id="PF00528">
    <property type="entry name" value="BPD_transp_1"/>
    <property type="match status" value="1"/>
</dbReference>
<dbReference type="InterPro" id="IPR000515">
    <property type="entry name" value="MetI-like"/>
</dbReference>
<keyword evidence="4" id="KW-1003">Cell membrane</keyword>
<comment type="subcellular location">
    <subcellularLocation>
        <location evidence="1 8">Cell membrane</location>
        <topology evidence="1 8">Multi-pass membrane protein</topology>
    </subcellularLocation>
</comment>
<dbReference type="EMBL" id="FUYN01000005">
    <property type="protein sequence ID" value="SKB61643.1"/>
    <property type="molecule type" value="Genomic_DNA"/>
</dbReference>
<evidence type="ECO:0000313" key="11">
    <source>
        <dbReference type="Proteomes" id="UP000243406"/>
    </source>
</evidence>
<evidence type="ECO:0000256" key="8">
    <source>
        <dbReference type="RuleBase" id="RU363032"/>
    </source>
</evidence>
<dbReference type="InterPro" id="IPR035906">
    <property type="entry name" value="MetI-like_sf"/>
</dbReference>
<dbReference type="GO" id="GO:0005886">
    <property type="term" value="C:plasma membrane"/>
    <property type="evidence" value="ECO:0007669"/>
    <property type="project" value="UniProtKB-SubCell"/>
</dbReference>
<organism evidence="10 11">
    <name type="scientific">Acetoanaerobium noterae</name>
    <dbReference type="NCBI Taxonomy" id="745369"/>
    <lineage>
        <taxon>Bacteria</taxon>
        <taxon>Bacillati</taxon>
        <taxon>Bacillota</taxon>
        <taxon>Clostridia</taxon>
        <taxon>Peptostreptococcales</taxon>
        <taxon>Filifactoraceae</taxon>
        <taxon>Acetoanaerobium</taxon>
    </lineage>
</organism>
<dbReference type="CDD" id="cd06261">
    <property type="entry name" value="TM_PBP2"/>
    <property type="match status" value="1"/>
</dbReference>
<proteinExistence type="inferred from homology"/>
<dbReference type="PANTHER" id="PTHR42929">
    <property type="entry name" value="INNER MEMBRANE ABC TRANSPORTER PERMEASE PROTEIN YDCU-RELATED-RELATED"/>
    <property type="match status" value="1"/>
</dbReference>
<evidence type="ECO:0000256" key="7">
    <source>
        <dbReference type="ARBA" id="ARBA00023136"/>
    </source>
</evidence>
<evidence type="ECO:0000256" key="6">
    <source>
        <dbReference type="ARBA" id="ARBA00022989"/>
    </source>
</evidence>
<evidence type="ECO:0000256" key="4">
    <source>
        <dbReference type="ARBA" id="ARBA00022475"/>
    </source>
</evidence>
<accession>A0A1T5CQN3</accession>
<keyword evidence="5 8" id="KW-0812">Transmembrane</keyword>
<feature type="transmembrane region" description="Helical" evidence="8">
    <location>
        <begin position="107"/>
        <end position="129"/>
    </location>
</feature>
<evidence type="ECO:0000256" key="5">
    <source>
        <dbReference type="ARBA" id="ARBA00022692"/>
    </source>
</evidence>
<feature type="domain" description="ABC transmembrane type-1" evidence="9">
    <location>
        <begin position="71"/>
        <end position="277"/>
    </location>
</feature>
<evidence type="ECO:0000256" key="2">
    <source>
        <dbReference type="ARBA" id="ARBA00007069"/>
    </source>
</evidence>
<protein>
    <submittedName>
        <fullName evidence="10">Spermidine/putrescine transport system permease protein</fullName>
    </submittedName>
</protein>
<evidence type="ECO:0000259" key="9">
    <source>
        <dbReference type="PROSITE" id="PS50928"/>
    </source>
</evidence>
<dbReference type="PANTHER" id="PTHR42929:SF1">
    <property type="entry name" value="INNER MEMBRANE ABC TRANSPORTER PERMEASE PROTEIN YDCU-RELATED"/>
    <property type="match status" value="1"/>
</dbReference>
<feature type="transmembrane region" description="Helical" evidence="8">
    <location>
        <begin position="157"/>
        <end position="176"/>
    </location>
</feature>
<feature type="transmembrane region" description="Helical" evidence="8">
    <location>
        <begin position="256"/>
        <end position="277"/>
    </location>
</feature>
<dbReference type="RefSeq" id="WP_013361415.1">
    <property type="nucleotide sequence ID" value="NZ_CP154629.1"/>
</dbReference>
<evidence type="ECO:0000256" key="1">
    <source>
        <dbReference type="ARBA" id="ARBA00004651"/>
    </source>
</evidence>
<feature type="transmembrane region" description="Helical" evidence="8">
    <location>
        <begin position="206"/>
        <end position="230"/>
    </location>
</feature>
<name>A0A1T5CQN3_9FIRM</name>
<reference evidence="11" key="1">
    <citation type="submission" date="2017-02" db="EMBL/GenBank/DDBJ databases">
        <authorList>
            <person name="Varghese N."/>
            <person name="Submissions S."/>
        </authorList>
    </citation>
    <scope>NUCLEOTIDE SEQUENCE [LARGE SCALE GENOMIC DNA]</scope>
    <source>
        <strain evidence="11">ATCC 35199</strain>
    </source>
</reference>
<dbReference type="AlphaFoldDB" id="A0A1T5CQN3"/>
<dbReference type="SUPFAM" id="SSF161098">
    <property type="entry name" value="MetI-like"/>
    <property type="match status" value="1"/>
</dbReference>
<dbReference type="OrthoDB" id="9807047at2"/>
<keyword evidence="6 8" id="KW-1133">Transmembrane helix</keyword>
<dbReference type="Proteomes" id="UP000243406">
    <property type="component" value="Unassembled WGS sequence"/>
</dbReference>
<evidence type="ECO:0000313" key="10">
    <source>
        <dbReference type="EMBL" id="SKB61643.1"/>
    </source>
</evidence>
<dbReference type="GO" id="GO:0055085">
    <property type="term" value="P:transmembrane transport"/>
    <property type="evidence" value="ECO:0007669"/>
    <property type="project" value="InterPro"/>
</dbReference>
<dbReference type="PROSITE" id="PS50928">
    <property type="entry name" value="ABC_TM1"/>
    <property type="match status" value="1"/>
</dbReference>
<gene>
    <name evidence="10" type="ORF">SAMN02745120_2334</name>
</gene>
<keyword evidence="3 8" id="KW-0813">Transport</keyword>
<dbReference type="Gene3D" id="1.10.3720.10">
    <property type="entry name" value="MetI-like"/>
    <property type="match status" value="1"/>
</dbReference>